<evidence type="ECO:0000313" key="3">
    <source>
        <dbReference type="Proteomes" id="UP000318946"/>
    </source>
</evidence>
<protein>
    <recommendedName>
        <fullName evidence="1">Glycosyltransferase 2-like domain-containing protein</fullName>
    </recommendedName>
</protein>
<dbReference type="CDD" id="cd00761">
    <property type="entry name" value="Glyco_tranf_GTA_type"/>
    <property type="match status" value="1"/>
</dbReference>
<reference evidence="3" key="1">
    <citation type="submission" date="2019-06" db="EMBL/GenBank/DDBJ databases">
        <title>Alistipes onderdonkii subsp. vulgaris subsp. nov., Alistipes dispar sp. nov. and Alistipes communis sp. nov., isolated from human faeces, and creation of Alistipes onderdonkii subsp. onderdonkii subsp. nov.</title>
        <authorList>
            <person name="Sakamoto M."/>
            <person name="Ikeyama N."/>
            <person name="Ogata Y."/>
            <person name="Suda W."/>
            <person name="Iino T."/>
            <person name="Hattori M."/>
            <person name="Ohkuma M."/>
        </authorList>
    </citation>
    <scope>NUCLEOTIDE SEQUENCE [LARGE SCALE GENOMIC DNA]</scope>
    <source>
        <strain evidence="3">5CBH24</strain>
    </source>
</reference>
<dbReference type="InterPro" id="IPR001173">
    <property type="entry name" value="Glyco_trans_2-like"/>
</dbReference>
<dbReference type="KEGG" id="acou:A5CBH24_06830"/>
<gene>
    <name evidence="2" type="ORF">A5CBH24_06830</name>
</gene>
<dbReference type="Pfam" id="PF00535">
    <property type="entry name" value="Glycos_transf_2"/>
    <property type="match status" value="1"/>
</dbReference>
<keyword evidence="3" id="KW-1185">Reference proteome</keyword>
<dbReference type="PANTHER" id="PTHR43685">
    <property type="entry name" value="GLYCOSYLTRANSFERASE"/>
    <property type="match status" value="1"/>
</dbReference>
<organism evidence="2 3">
    <name type="scientific">Alistipes communis</name>
    <dbReference type="NCBI Taxonomy" id="2585118"/>
    <lineage>
        <taxon>Bacteria</taxon>
        <taxon>Pseudomonadati</taxon>
        <taxon>Bacteroidota</taxon>
        <taxon>Bacteroidia</taxon>
        <taxon>Bacteroidales</taxon>
        <taxon>Rikenellaceae</taxon>
        <taxon>Alistipes</taxon>
    </lineage>
</organism>
<dbReference type="RefSeq" id="WP_141412220.1">
    <property type="nucleotide sequence ID" value="NZ_AP019735.1"/>
</dbReference>
<dbReference type="EMBL" id="AP019735">
    <property type="protein sequence ID" value="BBL03370.1"/>
    <property type="molecule type" value="Genomic_DNA"/>
</dbReference>
<dbReference type="Proteomes" id="UP000318946">
    <property type="component" value="Chromosome"/>
</dbReference>
<dbReference type="PANTHER" id="PTHR43685:SF2">
    <property type="entry name" value="GLYCOSYLTRANSFERASE 2-LIKE DOMAIN-CONTAINING PROTEIN"/>
    <property type="match status" value="1"/>
</dbReference>
<evidence type="ECO:0000259" key="1">
    <source>
        <dbReference type="Pfam" id="PF00535"/>
    </source>
</evidence>
<evidence type="ECO:0000313" key="2">
    <source>
        <dbReference type="EMBL" id="BBL03370.1"/>
    </source>
</evidence>
<dbReference type="GeneID" id="78341395"/>
<sequence>MPRLSLIVATYNRAEQLLTTLWSVAAQTAPAAEWECVVVDNNSTDDTAARFEEFLSAHPGLPLRRVSETRQGLSWARNRGIAETTGDIVAIIDDDERIVPEFIAAYIAFFDAHPSVASAGGPIVAEYPAGRPAWMSRYTERPIANPIDLGPTPRPFPRGRIPGGGNMALRRTALGRYGAFDPQLGRRGARLLGGEESDLFARLRRGGEQCWYVPGAVMYHIIPPSKLTRGYFDRLCRNIGVSQRTRAAIDGGLLRLWTGEAAKWCATLGIALGYCLTGRVRRAAWLVRMRRQITAGLLTSAE</sequence>
<dbReference type="AlphaFoldDB" id="A0A4Y1WQK4"/>
<dbReference type="InterPro" id="IPR029044">
    <property type="entry name" value="Nucleotide-diphossugar_trans"/>
</dbReference>
<accession>A0A4Y1WQK4</accession>
<feature type="domain" description="Glycosyltransferase 2-like" evidence="1">
    <location>
        <begin position="5"/>
        <end position="176"/>
    </location>
</feature>
<dbReference type="InterPro" id="IPR050834">
    <property type="entry name" value="Glycosyltransf_2"/>
</dbReference>
<proteinExistence type="predicted"/>
<dbReference type="SUPFAM" id="SSF53448">
    <property type="entry name" value="Nucleotide-diphospho-sugar transferases"/>
    <property type="match status" value="1"/>
</dbReference>
<name>A0A4Y1WQK4_9BACT</name>
<dbReference type="OrthoDB" id="597270at2"/>
<dbReference type="Gene3D" id="3.90.550.10">
    <property type="entry name" value="Spore Coat Polysaccharide Biosynthesis Protein SpsA, Chain A"/>
    <property type="match status" value="1"/>
</dbReference>